<dbReference type="PANTHER" id="PTHR43371:SF1">
    <property type="entry name" value="RIBONUCLEOSIDE-DIPHOSPHATE REDUCTASE"/>
    <property type="match status" value="1"/>
</dbReference>
<keyword evidence="4" id="KW-0170">Cobalt</keyword>
<feature type="non-terminal residue" evidence="6">
    <location>
        <position position="132"/>
    </location>
</feature>
<keyword evidence="3" id="KW-0560">Oxidoreductase</keyword>
<dbReference type="GO" id="GO:0004748">
    <property type="term" value="F:ribonucleoside-diphosphate reductase activity, thioredoxin disulfide as acceptor"/>
    <property type="evidence" value="ECO:0007669"/>
    <property type="project" value="TreeGrafter"/>
</dbReference>
<comment type="caution">
    <text evidence="6">The sequence shown here is derived from an EMBL/GenBank/DDBJ whole genome shotgun (WGS) entry which is preliminary data.</text>
</comment>
<dbReference type="AlphaFoldDB" id="X0ZBG3"/>
<sequence length="132" mass="15121">MKQVYFKKLDPRAQIPEYMTPNSAGMDLSVLLIDDEKWIGGAQTIKTGGDRRAAALGLMVVSHPDIFDFIRAKRVDGILSNFNLSVGVTEEFLDAVEHDTDWDLRFNHKLYSTVKARDIWDNMMDYMIEYGD</sequence>
<dbReference type="InterPro" id="IPR050862">
    <property type="entry name" value="RdRp_reductase_class-2"/>
</dbReference>
<accession>X0ZBG3</accession>
<gene>
    <name evidence="6" type="ORF">S01H4_15112</name>
</gene>
<proteinExistence type="predicted"/>
<evidence type="ECO:0000256" key="3">
    <source>
        <dbReference type="ARBA" id="ARBA00023002"/>
    </source>
</evidence>
<feature type="domain" description="Ribonucleotide reductase large subunit C-terminal" evidence="5">
    <location>
        <begin position="42"/>
        <end position="131"/>
    </location>
</feature>
<name>X0ZBG3_9ZZZZ</name>
<dbReference type="PANTHER" id="PTHR43371">
    <property type="entry name" value="VITAMIN B12-DEPENDENT RIBONUCLEOTIDE REDUCTASE"/>
    <property type="match status" value="1"/>
</dbReference>
<dbReference type="Pfam" id="PF02867">
    <property type="entry name" value="Ribonuc_red_lgC"/>
    <property type="match status" value="1"/>
</dbReference>
<dbReference type="SUPFAM" id="SSF51998">
    <property type="entry name" value="PFL-like glycyl radical enzymes"/>
    <property type="match status" value="1"/>
</dbReference>
<dbReference type="InterPro" id="IPR000788">
    <property type="entry name" value="RNR_lg_C"/>
</dbReference>
<dbReference type="Gene3D" id="3.20.70.20">
    <property type="match status" value="1"/>
</dbReference>
<dbReference type="GO" id="GO:0031419">
    <property type="term" value="F:cobalamin binding"/>
    <property type="evidence" value="ECO:0007669"/>
    <property type="project" value="UniProtKB-KW"/>
</dbReference>
<protein>
    <recommendedName>
        <fullName evidence="5">Ribonucleotide reductase large subunit C-terminal domain-containing protein</fullName>
    </recommendedName>
</protein>
<evidence type="ECO:0000256" key="2">
    <source>
        <dbReference type="ARBA" id="ARBA00022628"/>
    </source>
</evidence>
<keyword evidence="2" id="KW-0846">Cobalamin</keyword>
<reference evidence="6" key="1">
    <citation type="journal article" date="2014" name="Front. Microbiol.">
        <title>High frequency of phylogenetically diverse reductive dehalogenase-homologous genes in deep subseafloor sedimentary metagenomes.</title>
        <authorList>
            <person name="Kawai M."/>
            <person name="Futagami T."/>
            <person name="Toyoda A."/>
            <person name="Takaki Y."/>
            <person name="Nishi S."/>
            <person name="Hori S."/>
            <person name="Arai W."/>
            <person name="Tsubouchi T."/>
            <person name="Morono Y."/>
            <person name="Uchiyama I."/>
            <person name="Ito T."/>
            <person name="Fujiyama A."/>
            <person name="Inagaki F."/>
            <person name="Takami H."/>
        </authorList>
    </citation>
    <scope>NUCLEOTIDE SEQUENCE</scope>
    <source>
        <strain evidence="6">Expedition CK06-06</strain>
    </source>
</reference>
<comment type="cofactor">
    <cofactor evidence="1">
        <name>adenosylcob(III)alamin</name>
        <dbReference type="ChEBI" id="CHEBI:18408"/>
    </cofactor>
</comment>
<dbReference type="EMBL" id="BART01006620">
    <property type="protein sequence ID" value="GAG66890.1"/>
    <property type="molecule type" value="Genomic_DNA"/>
</dbReference>
<evidence type="ECO:0000259" key="5">
    <source>
        <dbReference type="Pfam" id="PF02867"/>
    </source>
</evidence>
<evidence type="ECO:0000313" key="6">
    <source>
        <dbReference type="EMBL" id="GAG66890.1"/>
    </source>
</evidence>
<evidence type="ECO:0000256" key="4">
    <source>
        <dbReference type="ARBA" id="ARBA00023285"/>
    </source>
</evidence>
<evidence type="ECO:0000256" key="1">
    <source>
        <dbReference type="ARBA" id="ARBA00001922"/>
    </source>
</evidence>
<organism evidence="6">
    <name type="scientific">marine sediment metagenome</name>
    <dbReference type="NCBI Taxonomy" id="412755"/>
    <lineage>
        <taxon>unclassified sequences</taxon>
        <taxon>metagenomes</taxon>
        <taxon>ecological metagenomes</taxon>
    </lineage>
</organism>